<feature type="region of interest" description="Disordered" evidence="18">
    <location>
        <begin position="377"/>
        <end position="404"/>
    </location>
</feature>
<evidence type="ECO:0000256" key="16">
    <source>
        <dbReference type="ARBA" id="ARBA00048347"/>
    </source>
</evidence>
<feature type="region of interest" description="Disordered" evidence="18">
    <location>
        <begin position="311"/>
        <end position="355"/>
    </location>
</feature>
<feature type="compositionally biased region" description="Basic and acidic residues" evidence="18">
    <location>
        <begin position="387"/>
        <end position="404"/>
    </location>
</feature>
<evidence type="ECO:0000256" key="8">
    <source>
        <dbReference type="ARBA" id="ARBA00022777"/>
    </source>
</evidence>
<keyword evidence="9 17" id="KW-0067">ATP-binding</keyword>
<evidence type="ECO:0000256" key="9">
    <source>
        <dbReference type="ARBA" id="ARBA00022840"/>
    </source>
</evidence>
<dbReference type="Gene3D" id="2.40.50.930">
    <property type="match status" value="1"/>
</dbReference>
<evidence type="ECO:0000256" key="17">
    <source>
        <dbReference type="PROSITE-ProRule" id="PRU10141"/>
    </source>
</evidence>
<evidence type="ECO:0000256" key="1">
    <source>
        <dbReference type="ARBA" id="ARBA00004114"/>
    </source>
</evidence>
<organism evidence="23 24">
    <name type="scientific">Microctonus hyperodae</name>
    <name type="common">Parasitoid wasp</name>
    <dbReference type="NCBI Taxonomy" id="165561"/>
    <lineage>
        <taxon>Eukaryota</taxon>
        <taxon>Metazoa</taxon>
        <taxon>Ecdysozoa</taxon>
        <taxon>Arthropoda</taxon>
        <taxon>Hexapoda</taxon>
        <taxon>Insecta</taxon>
        <taxon>Pterygota</taxon>
        <taxon>Neoptera</taxon>
        <taxon>Endopterygota</taxon>
        <taxon>Hymenoptera</taxon>
        <taxon>Apocrita</taxon>
        <taxon>Ichneumonoidea</taxon>
        <taxon>Braconidae</taxon>
        <taxon>Euphorinae</taxon>
        <taxon>Microctonus</taxon>
    </lineage>
</organism>
<dbReference type="EMBL" id="JAQQBR010001832">
    <property type="protein sequence ID" value="KAK0167339.1"/>
    <property type="molecule type" value="Genomic_DNA"/>
</dbReference>
<dbReference type="InterPro" id="IPR047108">
    <property type="entry name" value="Plk4-like_POLO_box_2_sf"/>
</dbReference>
<dbReference type="InterPro" id="IPR011009">
    <property type="entry name" value="Kinase-like_dom_sf"/>
</dbReference>
<reference evidence="23" key="2">
    <citation type="submission" date="2023-03" db="EMBL/GenBank/DDBJ databases">
        <authorList>
            <person name="Inwood S.N."/>
            <person name="Skelly J.G."/>
            <person name="Guhlin J."/>
            <person name="Harrop T.W.R."/>
            <person name="Goldson S.G."/>
            <person name="Dearden P.K."/>
        </authorList>
    </citation>
    <scope>NUCLEOTIDE SEQUENCE</scope>
    <source>
        <strain evidence="23">Lincoln</strain>
        <tissue evidence="23">Whole body</tissue>
    </source>
</reference>
<evidence type="ECO:0000259" key="21">
    <source>
        <dbReference type="PROSITE" id="PS51984"/>
    </source>
</evidence>
<dbReference type="PROSITE" id="PS50078">
    <property type="entry name" value="POLO_BOX"/>
    <property type="match status" value="1"/>
</dbReference>
<dbReference type="GO" id="GO:0005814">
    <property type="term" value="C:centriole"/>
    <property type="evidence" value="ECO:0007669"/>
    <property type="project" value="UniProtKB-SubCell"/>
</dbReference>
<comment type="subcellular location">
    <subcellularLocation>
        <location evidence="1">Cytoplasm</location>
        <location evidence="1">Cytoskeleton</location>
        <location evidence="1">Microtubule organizing center</location>
        <location evidence="1">Centrosome</location>
        <location evidence="1">Centriole</location>
    </subcellularLocation>
</comment>
<dbReference type="FunFam" id="1.10.510.10:FF:000576">
    <property type="entry name" value="Serine/threonine-protein kinase PLK4"/>
    <property type="match status" value="1"/>
</dbReference>
<evidence type="ECO:0000256" key="3">
    <source>
        <dbReference type="ARBA" id="ARBA00020245"/>
    </source>
</evidence>
<dbReference type="CDD" id="cd13114">
    <property type="entry name" value="POLO_box_Plk4_1"/>
    <property type="match status" value="1"/>
</dbReference>
<feature type="domain" description="Protein kinase" evidence="19">
    <location>
        <begin position="15"/>
        <end position="269"/>
    </location>
</feature>
<dbReference type="Proteomes" id="UP001168972">
    <property type="component" value="Unassembled WGS sequence"/>
</dbReference>
<name>A0AA39FD44_MICHY</name>
<keyword evidence="7 17" id="KW-0547">Nucleotide-binding</keyword>
<dbReference type="PANTHER" id="PTHR24345:SF91">
    <property type="entry name" value="SERINE_THREONINE-PROTEIN KINASE PLK4"/>
    <property type="match status" value="1"/>
</dbReference>
<gene>
    <name evidence="23" type="ORF">PV327_004749</name>
</gene>
<dbReference type="InterPro" id="IPR033699">
    <property type="entry name" value="POLO_box_Plk4_1"/>
</dbReference>
<dbReference type="GO" id="GO:0005634">
    <property type="term" value="C:nucleus"/>
    <property type="evidence" value="ECO:0007669"/>
    <property type="project" value="TreeGrafter"/>
</dbReference>
<keyword evidence="6" id="KW-0808">Transferase</keyword>
<dbReference type="Gene3D" id="3.30.1120.120">
    <property type="match status" value="1"/>
</dbReference>
<dbReference type="PANTHER" id="PTHR24345">
    <property type="entry name" value="SERINE/THREONINE-PROTEIN KINASE PLK"/>
    <property type="match status" value="1"/>
</dbReference>
<dbReference type="PROSITE" id="PS50011">
    <property type="entry name" value="PROTEIN_KINASE_DOM"/>
    <property type="match status" value="1"/>
</dbReference>
<keyword evidence="5" id="KW-0723">Serine/threonine-protein kinase</keyword>
<dbReference type="PROSITE" id="PS51985">
    <property type="entry name" value="CPB2"/>
    <property type="match status" value="1"/>
</dbReference>
<feature type="domain" description="Cryptic POLO box 1 (CPB1)" evidence="21">
    <location>
        <begin position="423"/>
        <end position="537"/>
    </location>
</feature>
<keyword evidence="11" id="KW-0206">Cytoskeleton</keyword>
<comment type="caution">
    <text evidence="23">The sequence shown here is derived from an EMBL/GenBank/DDBJ whole genome shotgun (WGS) entry which is preliminary data.</text>
</comment>
<dbReference type="FunFam" id="3.30.200.20:FF:000042">
    <property type="entry name" value="Aurora kinase A"/>
    <property type="match status" value="1"/>
</dbReference>
<dbReference type="SUPFAM" id="SSF56112">
    <property type="entry name" value="Protein kinase-like (PK-like)"/>
    <property type="match status" value="1"/>
</dbReference>
<sequence length="782" mass="88341">MPPLSGGFGERIEDYEVLNLLGKGGFACVYRAKCRRTGIEVAIKMIDKGKMRAAGMVGRVRQEIGIHSRLKHPSIIEPYTFFEDDNYVYLVLELCHNGELQRFLKAHYPKGFPEDQAAKIMKQVVQGLLYLHSHQILHRDMSLANLLLTKDMQVKIADFGLATQLTRPDEKHMTMCGTPNYISPEVATRSSHGLEADVWGLGCMLYTLLVGQPPFDTDAVKRTLALVVMADYKMPSHLSDNAKDLIDRLLKKNPRDRIKLREILKHPFITSIDKQQHYQDNVVLTRAISGDLQVDSGLGRTLSSLGRMPRLRSRSEERISMAPPPGSHFTARSDPTNIRISRKNNYPQNNFDYRENPTDFYHEQTSVLSGIPPPPLSRILSQGSHHTAHDDARKDNEREMSDRNKRHEQVVINHQCVKEAEENIKLQIPPFNSERLLPTRHRTKNAVLTILENGEVCIEFLKKKNGNLERISEVCRISSDGLRILLYKPTDSKIIRDAPPPIPSCGADNMYSYENLPLRHHRKYLYAARFVNLVKAKTPKLTLYTMRGKCLFMENGPHPDCELHFYNGVKVTRVDSVVKVTEQNGMASYTEENIPGDLEVYYEHYTESYQRCLLLESTLASLQSATGHSYFPAIIGRKPPSALNNTPCSQGKENIPHTTNSPPAMMSFDATCSVTSAVTSRTKKPLSVRSSHYGFNKVNVPGVGVATQLPSGDVKIKYNDGCSLTVSPQSCGGGILYENPDGMIIKYLKNHNVEVPSEIREKLQHLPTIIKYLVQPRHRNIR</sequence>
<evidence type="ECO:0000256" key="14">
    <source>
        <dbReference type="ARBA" id="ARBA00030924"/>
    </source>
</evidence>
<keyword evidence="8" id="KW-0418">Kinase</keyword>
<dbReference type="GO" id="GO:0005524">
    <property type="term" value="F:ATP binding"/>
    <property type="evidence" value="ECO:0007669"/>
    <property type="project" value="UniProtKB-UniRule"/>
</dbReference>
<dbReference type="InterPro" id="IPR000959">
    <property type="entry name" value="POLO_box_dom"/>
</dbReference>
<evidence type="ECO:0000256" key="5">
    <source>
        <dbReference type="ARBA" id="ARBA00022527"/>
    </source>
</evidence>
<evidence type="ECO:0000256" key="12">
    <source>
        <dbReference type="ARBA" id="ARBA00030332"/>
    </source>
</evidence>
<protein>
    <recommendedName>
        <fullName evidence="3">Serine/threonine-protein kinase PLK4</fullName>
        <ecNumber evidence="2">2.7.11.21</ecNumber>
    </recommendedName>
    <alternativeName>
        <fullName evidence="12">Polo-like kinase 4</fullName>
    </alternativeName>
    <alternativeName>
        <fullName evidence="13 14">Serine/threonine-protein kinase SAK</fullName>
    </alternativeName>
</protein>
<evidence type="ECO:0000259" key="22">
    <source>
        <dbReference type="PROSITE" id="PS51985"/>
    </source>
</evidence>
<evidence type="ECO:0000256" key="2">
    <source>
        <dbReference type="ARBA" id="ARBA00012424"/>
    </source>
</evidence>
<dbReference type="PROSITE" id="PS00109">
    <property type="entry name" value="PROTEIN_KINASE_TYR"/>
    <property type="match status" value="1"/>
</dbReference>
<evidence type="ECO:0000256" key="15">
    <source>
        <dbReference type="ARBA" id="ARBA00047802"/>
    </source>
</evidence>
<dbReference type="PROSITE" id="PS00107">
    <property type="entry name" value="PROTEIN_KINASE_ATP"/>
    <property type="match status" value="1"/>
</dbReference>
<dbReference type="AlphaFoldDB" id="A0AA39FD44"/>
<evidence type="ECO:0000256" key="13">
    <source>
        <dbReference type="ARBA" id="ARBA00030429"/>
    </source>
</evidence>
<dbReference type="InterPro" id="IPR033696">
    <property type="entry name" value="POLO_box_Plk4_C"/>
</dbReference>
<evidence type="ECO:0000256" key="4">
    <source>
        <dbReference type="ARBA" id="ARBA00022490"/>
    </source>
</evidence>
<dbReference type="InterPro" id="IPR046437">
    <property type="entry name" value="Ser_Thr-PK_POLO_box_1_sf"/>
</dbReference>
<dbReference type="EC" id="2.7.11.21" evidence="2"/>
<keyword evidence="10" id="KW-0832">Ubl conjugation</keyword>
<proteinExistence type="predicted"/>
<dbReference type="CDD" id="cd13116">
    <property type="entry name" value="POLO_box_Plk4_3"/>
    <property type="match status" value="1"/>
</dbReference>
<dbReference type="Pfam" id="PF18409">
    <property type="entry name" value="Plk4_PB2"/>
    <property type="match status" value="1"/>
</dbReference>
<evidence type="ECO:0000256" key="18">
    <source>
        <dbReference type="SAM" id="MobiDB-lite"/>
    </source>
</evidence>
<dbReference type="Gene3D" id="1.10.510.10">
    <property type="entry name" value="Transferase(Phosphotransferase) domain 1"/>
    <property type="match status" value="1"/>
</dbReference>
<feature type="binding site" evidence="17">
    <location>
        <position position="44"/>
    </location>
    <ligand>
        <name>ATP</name>
        <dbReference type="ChEBI" id="CHEBI:30616"/>
    </ligand>
</feature>
<dbReference type="Pfam" id="PF00069">
    <property type="entry name" value="Pkinase"/>
    <property type="match status" value="1"/>
</dbReference>
<evidence type="ECO:0000313" key="23">
    <source>
        <dbReference type="EMBL" id="KAK0167339.1"/>
    </source>
</evidence>
<dbReference type="InterPro" id="IPR017441">
    <property type="entry name" value="Protein_kinase_ATP_BS"/>
</dbReference>
<dbReference type="PROSITE" id="PS51984">
    <property type="entry name" value="CPB1"/>
    <property type="match status" value="1"/>
</dbReference>
<dbReference type="Pfam" id="PF18190">
    <property type="entry name" value="Plk4_PB1"/>
    <property type="match status" value="1"/>
</dbReference>
<comment type="catalytic activity">
    <reaction evidence="15">
        <text>L-threonyl-[protein] + ATP = O-phospho-L-threonyl-[protein] + ADP + H(+)</text>
        <dbReference type="Rhea" id="RHEA:46608"/>
        <dbReference type="Rhea" id="RHEA-COMP:11060"/>
        <dbReference type="Rhea" id="RHEA-COMP:11605"/>
        <dbReference type="ChEBI" id="CHEBI:15378"/>
        <dbReference type="ChEBI" id="CHEBI:30013"/>
        <dbReference type="ChEBI" id="CHEBI:30616"/>
        <dbReference type="ChEBI" id="CHEBI:61977"/>
        <dbReference type="ChEBI" id="CHEBI:456216"/>
        <dbReference type="EC" id="2.7.11.21"/>
    </reaction>
</comment>
<keyword evidence="24" id="KW-1185">Reference proteome</keyword>
<evidence type="ECO:0000256" key="6">
    <source>
        <dbReference type="ARBA" id="ARBA00022679"/>
    </source>
</evidence>
<dbReference type="InterPro" id="IPR033698">
    <property type="entry name" value="POLO_box_Plk4_2"/>
</dbReference>
<reference evidence="23" key="1">
    <citation type="journal article" date="2023" name="bioRxiv">
        <title>Scaffold-level genome assemblies of two parasitoid biocontrol wasps reveal the parthenogenesis mechanism and an associated novel virus.</title>
        <authorList>
            <person name="Inwood S."/>
            <person name="Skelly J."/>
            <person name="Guhlin J."/>
            <person name="Harrop T."/>
            <person name="Goldson S."/>
            <person name="Dearden P."/>
        </authorList>
    </citation>
    <scope>NUCLEOTIDE SEQUENCE</scope>
    <source>
        <strain evidence="23">Lincoln</strain>
        <tissue evidence="23">Whole body</tissue>
    </source>
</reference>
<dbReference type="SUPFAM" id="SSF82615">
    <property type="entry name" value="Polo-box domain"/>
    <property type="match status" value="1"/>
</dbReference>
<evidence type="ECO:0000256" key="10">
    <source>
        <dbReference type="ARBA" id="ARBA00022843"/>
    </source>
</evidence>
<keyword evidence="4" id="KW-0963">Cytoplasm</keyword>
<dbReference type="InterPro" id="IPR000719">
    <property type="entry name" value="Prot_kinase_dom"/>
</dbReference>
<feature type="compositionally biased region" description="Polar residues" evidence="18">
    <location>
        <begin position="333"/>
        <end position="351"/>
    </location>
</feature>
<evidence type="ECO:0000256" key="7">
    <source>
        <dbReference type="ARBA" id="ARBA00022741"/>
    </source>
</evidence>
<comment type="catalytic activity">
    <reaction evidence="16">
        <text>L-seryl-[protein] + ATP = O-phospho-L-seryl-[protein] + ADP + H(+)</text>
        <dbReference type="Rhea" id="RHEA:17989"/>
        <dbReference type="Rhea" id="RHEA-COMP:9863"/>
        <dbReference type="Rhea" id="RHEA-COMP:11604"/>
        <dbReference type="ChEBI" id="CHEBI:15378"/>
        <dbReference type="ChEBI" id="CHEBI:29999"/>
        <dbReference type="ChEBI" id="CHEBI:30616"/>
        <dbReference type="ChEBI" id="CHEBI:83421"/>
        <dbReference type="ChEBI" id="CHEBI:456216"/>
        <dbReference type="EC" id="2.7.11.21"/>
    </reaction>
</comment>
<evidence type="ECO:0000259" key="19">
    <source>
        <dbReference type="PROSITE" id="PS50011"/>
    </source>
</evidence>
<dbReference type="Gene3D" id="3.30.1120.130">
    <property type="match status" value="1"/>
</dbReference>
<feature type="domain" description="POLO box" evidence="20">
    <location>
        <begin position="686"/>
        <end position="775"/>
    </location>
</feature>
<dbReference type="CDD" id="cd13115">
    <property type="entry name" value="POLO_box_Plk4_2"/>
    <property type="match status" value="1"/>
</dbReference>
<accession>A0AA39FD44</accession>
<evidence type="ECO:0000259" key="20">
    <source>
        <dbReference type="PROSITE" id="PS50078"/>
    </source>
</evidence>
<dbReference type="InterPro" id="IPR008266">
    <property type="entry name" value="Tyr_kinase_AS"/>
</dbReference>
<feature type="domain" description="Cryptic POLO box 2 (CPB2)" evidence="22">
    <location>
        <begin position="538"/>
        <end position="645"/>
    </location>
</feature>
<evidence type="ECO:0000256" key="11">
    <source>
        <dbReference type="ARBA" id="ARBA00023212"/>
    </source>
</evidence>
<evidence type="ECO:0000313" key="24">
    <source>
        <dbReference type="Proteomes" id="UP001168972"/>
    </source>
</evidence>
<dbReference type="GO" id="GO:0004674">
    <property type="term" value="F:protein serine/threonine kinase activity"/>
    <property type="evidence" value="ECO:0007669"/>
    <property type="project" value="UniProtKB-KW"/>
</dbReference>